<reference evidence="2 3" key="2">
    <citation type="journal article" date="2018" name="Nature">
        <title>Mutant phenotypes for thousands of bacterial genes of unknown function.</title>
        <authorList>
            <person name="Price M.N."/>
            <person name="Wetmore K.M."/>
            <person name="Waters R.J."/>
            <person name="Callaghan M."/>
            <person name="Ray J."/>
            <person name="Liu H."/>
            <person name="Kuehl J.V."/>
            <person name="Melnyk R.A."/>
            <person name="Lamson J.S."/>
            <person name="Suh Y."/>
            <person name="Carlson H.K."/>
            <person name="Esquivel Z."/>
            <person name="Sadeeshkumar H."/>
            <person name="Chakraborty R."/>
            <person name="Zane G.M."/>
            <person name="Rubin B.E."/>
            <person name="Wall J.D."/>
            <person name="Visel A."/>
            <person name="Bristow J."/>
            <person name="Blow M.J."/>
            <person name="Arkin A.P."/>
            <person name="Deutschbauer A.M."/>
        </authorList>
    </citation>
    <scope>NUCLEOTIDE SEQUENCE [LARGE SCALE GENOMIC DNA]</scope>
    <source>
        <strain evidence="2 3">FW300-N2E3</strain>
    </source>
</reference>
<evidence type="ECO:0000256" key="1">
    <source>
        <dbReference type="SAM" id="SignalP"/>
    </source>
</evidence>
<name>A0A0N9VPD2_PSEFL</name>
<sequence length="378" mass="40537">MFCAGRRSQPCSSLFMRSVPAAFCRRESSMRLCKLLFVGCLSLVSLASHAQTVNGLYQVREPVSSQTPEERDQATQRALDTLVLRLTGDAKATQSPGLAAIRKDPQQIISRYGYDAGPPESLQVDFDPVSTDRALRQAGLALWGANRPSILGWWLNDSTEGSSLVGDGQASAAPLRRAAQHRGLPLRLPLGDLNEQIVATAPHLEGNDPAPLHGISERYGADALLAVHAREEGGQWQAKWHLWLGDQREQGSVQGADSAAVADAVLLAVSQRLAPRFVARPGASTEQVLEVQGMNLERYAVLGRLLEPFGAHLQSVDGDRIVYRVNGSADQLRAQLSLAKLQEVPAGVAPAPVQPAVIGVAPAVAPAPAPKAQLSFRW</sequence>
<dbReference type="Proteomes" id="UP000066487">
    <property type="component" value="Chromosome"/>
</dbReference>
<dbReference type="EMBL" id="CP012830">
    <property type="protein sequence ID" value="ALH99999.1"/>
    <property type="molecule type" value="Genomic_DNA"/>
</dbReference>
<keyword evidence="1" id="KW-0732">Signal</keyword>
<dbReference type="Pfam" id="PF09839">
    <property type="entry name" value="DUF2066"/>
    <property type="match status" value="1"/>
</dbReference>
<feature type="chain" id="PRO_5006039511" description="DUF2066 domain-containing protein" evidence="1">
    <location>
        <begin position="51"/>
        <end position="378"/>
    </location>
</feature>
<proteinExistence type="predicted"/>
<organism evidence="2 3">
    <name type="scientific">Pseudomonas fluorescens</name>
    <dbReference type="NCBI Taxonomy" id="294"/>
    <lineage>
        <taxon>Bacteria</taxon>
        <taxon>Pseudomonadati</taxon>
        <taxon>Pseudomonadota</taxon>
        <taxon>Gammaproteobacteria</taxon>
        <taxon>Pseudomonadales</taxon>
        <taxon>Pseudomonadaceae</taxon>
        <taxon>Pseudomonas</taxon>
    </lineage>
</organism>
<protein>
    <recommendedName>
        <fullName evidence="4">DUF2066 domain-containing protein</fullName>
    </recommendedName>
</protein>
<accession>A0A0N9VPD2</accession>
<gene>
    <name evidence="2" type="ORF">AO353_02675</name>
</gene>
<dbReference type="AlphaFoldDB" id="A0A0N9VPD2"/>
<evidence type="ECO:0000313" key="2">
    <source>
        <dbReference type="EMBL" id="ALH99999.1"/>
    </source>
</evidence>
<evidence type="ECO:0008006" key="4">
    <source>
        <dbReference type="Google" id="ProtNLM"/>
    </source>
</evidence>
<evidence type="ECO:0000313" key="3">
    <source>
        <dbReference type="Proteomes" id="UP000066487"/>
    </source>
</evidence>
<dbReference type="InterPro" id="IPR018642">
    <property type="entry name" value="DUF2066"/>
</dbReference>
<reference evidence="3" key="1">
    <citation type="submission" date="2015-09" db="EMBL/GenBank/DDBJ databases">
        <title>Whole genome sequence of Pseudomonas fluorescens FW300-N2E3.</title>
        <authorList>
            <person name="Ray J."/>
            <person name="Melnyk R."/>
            <person name="Deutschbauer A."/>
        </authorList>
    </citation>
    <scope>NUCLEOTIDE SEQUENCE [LARGE SCALE GENOMIC DNA]</scope>
    <source>
        <strain evidence="3">FW300-N2E3</strain>
    </source>
</reference>
<dbReference type="OrthoDB" id="6195299at2"/>
<feature type="signal peptide" evidence="1">
    <location>
        <begin position="1"/>
        <end position="50"/>
    </location>
</feature>